<feature type="transmembrane region" description="Helical" evidence="1">
    <location>
        <begin position="27"/>
        <end position="46"/>
    </location>
</feature>
<reference evidence="2 3" key="1">
    <citation type="submission" date="2021-02" db="EMBL/GenBank/DDBJ databases">
        <title>Whole genome sequencing of Streptomyces actuosus VRA1.</title>
        <authorList>
            <person name="Sen G."/>
            <person name="Sen A."/>
        </authorList>
    </citation>
    <scope>NUCLEOTIDE SEQUENCE [LARGE SCALE GENOMIC DNA]</scope>
    <source>
        <strain evidence="2 3">VRA1</strain>
    </source>
</reference>
<dbReference type="Proteomes" id="UP000788262">
    <property type="component" value="Unassembled WGS sequence"/>
</dbReference>
<feature type="transmembrane region" description="Helical" evidence="1">
    <location>
        <begin position="79"/>
        <end position="101"/>
    </location>
</feature>
<keyword evidence="1" id="KW-0812">Transmembrane</keyword>
<name>A0ABS2VVS0_STRAS</name>
<sequence length="117" mass="11729">MFAGAATAVGGVGATLALVDSGSPLRGPLTLFFLLAAPASAVAAALRGLDPFARALAAVAGACAVNMLVTQGMLAVHRWSVHGGIAAVTAISALLFLLAAVRPPRDRTPPPPHRRAE</sequence>
<evidence type="ECO:0000313" key="3">
    <source>
        <dbReference type="Proteomes" id="UP000788262"/>
    </source>
</evidence>
<comment type="caution">
    <text evidence="2">The sequence shown here is derived from an EMBL/GenBank/DDBJ whole genome shotgun (WGS) entry which is preliminary data.</text>
</comment>
<gene>
    <name evidence="2" type="ORF">JS756_24485</name>
</gene>
<proteinExistence type="predicted"/>
<evidence type="ECO:0000256" key="1">
    <source>
        <dbReference type="SAM" id="Phobius"/>
    </source>
</evidence>
<dbReference type="EMBL" id="JAFFZS010000023">
    <property type="protein sequence ID" value="MBN0047206.1"/>
    <property type="molecule type" value="Genomic_DNA"/>
</dbReference>
<evidence type="ECO:0008006" key="4">
    <source>
        <dbReference type="Google" id="ProtNLM"/>
    </source>
</evidence>
<evidence type="ECO:0000313" key="2">
    <source>
        <dbReference type="EMBL" id="MBN0047206.1"/>
    </source>
</evidence>
<keyword evidence="1" id="KW-0472">Membrane</keyword>
<accession>A0ABS2VVS0</accession>
<organism evidence="2 3">
    <name type="scientific">Streptomyces actuosus</name>
    <dbReference type="NCBI Taxonomy" id="1885"/>
    <lineage>
        <taxon>Bacteria</taxon>
        <taxon>Bacillati</taxon>
        <taxon>Actinomycetota</taxon>
        <taxon>Actinomycetes</taxon>
        <taxon>Kitasatosporales</taxon>
        <taxon>Streptomycetaceae</taxon>
        <taxon>Streptomyces</taxon>
    </lineage>
</organism>
<protein>
    <recommendedName>
        <fullName evidence="4">Integral membrane protein</fullName>
    </recommendedName>
</protein>
<keyword evidence="1" id="KW-1133">Transmembrane helix</keyword>
<keyword evidence="3" id="KW-1185">Reference proteome</keyword>
<feature type="transmembrane region" description="Helical" evidence="1">
    <location>
        <begin position="53"/>
        <end position="73"/>
    </location>
</feature>